<keyword evidence="4" id="KW-1185">Reference proteome</keyword>
<dbReference type="RefSeq" id="WP_152581992.1">
    <property type="nucleotide sequence ID" value="NZ_VIKT02000001.1"/>
</dbReference>
<dbReference type="InterPro" id="IPR019692">
    <property type="entry name" value="CFP-6_PH"/>
</dbReference>
<accession>A0A9E5JM23</accession>
<gene>
    <name evidence="3" type="ORF">FK219_000840</name>
</gene>
<sequence>MRLQPASFRPAFGRVITIAMIAIALVCLASFVVAGDLAGLVRFGSWFVLLAVLAVALFWLPRVDVLEHAVVVRNPLSTWVVPWQAIQIVDTKYALTLTTPAGRIEAWAAPASGRFTVFTLNPEDTRVSESARVAGSIRPGDTLSSESGAAANHIRRWWEELRDDGLLDGPLEPGSLRRTWHPTTIAVMSALGALGILGLAV</sequence>
<keyword evidence="1" id="KW-0812">Transmembrane</keyword>
<organism evidence="3 4">
    <name type="scientific">Microcella pacifica</name>
    <dbReference type="NCBI Taxonomy" id="2591847"/>
    <lineage>
        <taxon>Bacteria</taxon>
        <taxon>Bacillati</taxon>
        <taxon>Actinomycetota</taxon>
        <taxon>Actinomycetes</taxon>
        <taxon>Micrococcales</taxon>
        <taxon>Microbacteriaceae</taxon>
        <taxon>Microcella</taxon>
    </lineage>
</organism>
<dbReference type="Proteomes" id="UP000818266">
    <property type="component" value="Unassembled WGS sequence"/>
</dbReference>
<evidence type="ECO:0000256" key="1">
    <source>
        <dbReference type="SAM" id="Phobius"/>
    </source>
</evidence>
<dbReference type="EMBL" id="VIKT02000001">
    <property type="protein sequence ID" value="NHF61797.1"/>
    <property type="molecule type" value="Genomic_DNA"/>
</dbReference>
<protein>
    <submittedName>
        <fullName evidence="3">PH domain-containing protein</fullName>
    </submittedName>
</protein>
<dbReference type="AlphaFoldDB" id="A0A9E5JM23"/>
<proteinExistence type="predicted"/>
<feature type="transmembrane region" description="Helical" evidence="1">
    <location>
        <begin position="12"/>
        <end position="34"/>
    </location>
</feature>
<keyword evidence="1" id="KW-0472">Membrane</keyword>
<feature type="transmembrane region" description="Helical" evidence="1">
    <location>
        <begin position="40"/>
        <end position="60"/>
    </location>
</feature>
<dbReference type="OrthoDB" id="5148800at2"/>
<comment type="caution">
    <text evidence="3">The sequence shown here is derived from an EMBL/GenBank/DDBJ whole genome shotgun (WGS) entry which is preliminary data.</text>
</comment>
<evidence type="ECO:0000313" key="4">
    <source>
        <dbReference type="Proteomes" id="UP000818266"/>
    </source>
</evidence>
<evidence type="ECO:0000313" key="3">
    <source>
        <dbReference type="EMBL" id="NHF61797.1"/>
    </source>
</evidence>
<dbReference type="Pfam" id="PF10756">
    <property type="entry name" value="bPH_6"/>
    <property type="match status" value="1"/>
</dbReference>
<name>A0A9E5JM23_9MICO</name>
<keyword evidence="1" id="KW-1133">Transmembrane helix</keyword>
<evidence type="ECO:0000259" key="2">
    <source>
        <dbReference type="Pfam" id="PF10756"/>
    </source>
</evidence>
<reference evidence="3 4" key="1">
    <citation type="submission" date="2020-03" db="EMBL/GenBank/DDBJ databases">
        <title>Chryseoglobus sp. isolated from a deep-sea seamount.</title>
        <authorList>
            <person name="Zhang D.-C."/>
        </authorList>
    </citation>
    <scope>NUCLEOTIDE SEQUENCE [LARGE SCALE GENOMIC DNA]</scope>
    <source>
        <strain evidence="3 4">KN1116</strain>
    </source>
</reference>
<feature type="domain" description="Low molecular weight protein antigen 6 PH" evidence="2">
    <location>
        <begin position="61"/>
        <end position="106"/>
    </location>
</feature>